<sequence length="80" mass="8705">MPRQASLAVTAVGKLSPGSARKFSQEDFLIGDTSRLISSNRVEGWSRKGVAHRSASPQTAPGLCGLTFDYILHRPATHRR</sequence>
<name>A0A165JH13_EXIGL</name>
<dbReference type="Proteomes" id="UP000077266">
    <property type="component" value="Unassembled WGS sequence"/>
</dbReference>
<proteinExistence type="predicted"/>
<organism evidence="1 2">
    <name type="scientific">Exidia glandulosa HHB12029</name>
    <dbReference type="NCBI Taxonomy" id="1314781"/>
    <lineage>
        <taxon>Eukaryota</taxon>
        <taxon>Fungi</taxon>
        <taxon>Dikarya</taxon>
        <taxon>Basidiomycota</taxon>
        <taxon>Agaricomycotina</taxon>
        <taxon>Agaricomycetes</taxon>
        <taxon>Auriculariales</taxon>
        <taxon>Exidiaceae</taxon>
        <taxon>Exidia</taxon>
    </lineage>
</organism>
<dbReference type="InParanoid" id="A0A165JH13"/>
<dbReference type="EMBL" id="KV425966">
    <property type="protein sequence ID" value="KZV94834.1"/>
    <property type="molecule type" value="Genomic_DNA"/>
</dbReference>
<dbReference type="AlphaFoldDB" id="A0A165JH13"/>
<keyword evidence="2" id="KW-1185">Reference proteome</keyword>
<protein>
    <submittedName>
        <fullName evidence="1">Uncharacterized protein</fullName>
    </submittedName>
</protein>
<reference evidence="1 2" key="1">
    <citation type="journal article" date="2016" name="Mol. Biol. Evol.">
        <title>Comparative Genomics of Early-Diverging Mushroom-Forming Fungi Provides Insights into the Origins of Lignocellulose Decay Capabilities.</title>
        <authorList>
            <person name="Nagy L.G."/>
            <person name="Riley R."/>
            <person name="Tritt A."/>
            <person name="Adam C."/>
            <person name="Daum C."/>
            <person name="Floudas D."/>
            <person name="Sun H."/>
            <person name="Yadav J.S."/>
            <person name="Pangilinan J."/>
            <person name="Larsson K.H."/>
            <person name="Matsuura K."/>
            <person name="Barry K."/>
            <person name="Labutti K."/>
            <person name="Kuo R."/>
            <person name="Ohm R.A."/>
            <person name="Bhattacharya S.S."/>
            <person name="Shirouzu T."/>
            <person name="Yoshinaga Y."/>
            <person name="Martin F.M."/>
            <person name="Grigoriev I.V."/>
            <person name="Hibbett D.S."/>
        </authorList>
    </citation>
    <scope>NUCLEOTIDE SEQUENCE [LARGE SCALE GENOMIC DNA]</scope>
    <source>
        <strain evidence="1 2">HHB12029</strain>
    </source>
</reference>
<accession>A0A165JH13</accession>
<gene>
    <name evidence="1" type="ORF">EXIGLDRAFT_736254</name>
</gene>
<evidence type="ECO:0000313" key="2">
    <source>
        <dbReference type="Proteomes" id="UP000077266"/>
    </source>
</evidence>
<evidence type="ECO:0000313" key="1">
    <source>
        <dbReference type="EMBL" id="KZV94834.1"/>
    </source>
</evidence>